<reference evidence="2 3" key="1">
    <citation type="journal article" date="2011" name="J. Bacteriol.">
        <title>Genome sequence of Helicobacter bizzozeronii strain CIII-1, an isolate from human gastric mucosa.</title>
        <authorList>
            <person name="Schott T."/>
            <person name="Rossi M."/>
            <person name="Hanninen M.L."/>
        </authorList>
    </citation>
    <scope>NUCLEOTIDE SEQUENCE [LARGE SCALE GENOMIC DNA]</scope>
    <source>
        <strain evidence="2 3">CIII-1</strain>
    </source>
</reference>
<dbReference type="HOGENOM" id="CLU_161282_0_0_7"/>
<dbReference type="RefSeq" id="WP_013889869.1">
    <property type="nucleotide sequence ID" value="NC_015674.1"/>
</dbReference>
<keyword evidence="1" id="KW-0732">Signal</keyword>
<proteinExistence type="predicted"/>
<evidence type="ECO:0000256" key="1">
    <source>
        <dbReference type="SAM" id="SignalP"/>
    </source>
</evidence>
<feature type="signal peptide" evidence="1">
    <location>
        <begin position="1"/>
        <end position="18"/>
    </location>
</feature>
<feature type="chain" id="PRO_5003379061" evidence="1">
    <location>
        <begin position="19"/>
        <end position="102"/>
    </location>
</feature>
<protein>
    <submittedName>
        <fullName evidence="2">Uncharacterized protein</fullName>
    </submittedName>
</protein>
<evidence type="ECO:0000313" key="2">
    <source>
        <dbReference type="EMBL" id="CCB79378.1"/>
    </source>
</evidence>
<sequence length="102" mass="11681">MKSLTLLFSLVFVGVLHAQSGYCSSDCMGTPDERLAPMEFHFSLVHSVEHYLKHPKSRKRMLQRCHEAFTSTNKINYISDSFKQDCDNANQAQEMARLKIQG</sequence>
<keyword evidence="3" id="KW-1185">Reference proteome</keyword>
<dbReference type="EMBL" id="FR871757">
    <property type="protein sequence ID" value="CCB79378.1"/>
    <property type="molecule type" value="Genomic_DNA"/>
</dbReference>
<dbReference type="AlphaFoldDB" id="F8KRJ1"/>
<dbReference type="Proteomes" id="UP000008387">
    <property type="component" value="Chromosome"/>
</dbReference>
<gene>
    <name evidence="2" type="ordered locus">HBZC1_03920</name>
</gene>
<organism evidence="2 3">
    <name type="scientific">Helicobacter bizzozeronii (strain CIII-1)</name>
    <dbReference type="NCBI Taxonomy" id="1002804"/>
    <lineage>
        <taxon>Bacteria</taxon>
        <taxon>Pseudomonadati</taxon>
        <taxon>Campylobacterota</taxon>
        <taxon>Epsilonproteobacteria</taxon>
        <taxon>Campylobacterales</taxon>
        <taxon>Helicobacteraceae</taxon>
        <taxon>Helicobacter</taxon>
    </lineage>
</organism>
<evidence type="ECO:0000313" key="3">
    <source>
        <dbReference type="Proteomes" id="UP000008387"/>
    </source>
</evidence>
<name>F8KRJ1_HELBC</name>
<dbReference type="KEGG" id="hbi:HBZC1_03920"/>
<dbReference type="STRING" id="1002804.HBZC1_03920"/>
<accession>F8KRJ1</accession>